<evidence type="ECO:0000313" key="4">
    <source>
        <dbReference type="EMBL" id="ROP27651.1"/>
    </source>
</evidence>
<evidence type="ECO:0000256" key="1">
    <source>
        <dbReference type="SAM" id="Coils"/>
    </source>
</evidence>
<name>A0A3N1GBQ2_9ACTN</name>
<dbReference type="InterPro" id="IPR021235">
    <property type="entry name" value="DUF2637"/>
</dbReference>
<protein>
    <submittedName>
        <fullName evidence="4">Uncharacterized protein DUF2637</fullName>
    </submittedName>
</protein>
<proteinExistence type="predicted"/>
<feature type="coiled-coil region" evidence="1">
    <location>
        <begin position="491"/>
        <end position="518"/>
    </location>
</feature>
<dbReference type="RefSeq" id="WP_123678015.1">
    <property type="nucleotide sequence ID" value="NZ_RJKL01000001.1"/>
</dbReference>
<keyword evidence="3" id="KW-0812">Transmembrane</keyword>
<keyword evidence="3" id="KW-0472">Membrane</keyword>
<evidence type="ECO:0000256" key="3">
    <source>
        <dbReference type="SAM" id="Phobius"/>
    </source>
</evidence>
<feature type="compositionally biased region" description="Basic residues" evidence="2">
    <location>
        <begin position="80"/>
        <end position="93"/>
    </location>
</feature>
<keyword evidence="1" id="KW-0175">Coiled coil</keyword>
<feature type="transmembrane region" description="Helical" evidence="3">
    <location>
        <begin position="110"/>
        <end position="130"/>
    </location>
</feature>
<sequence length="583" mass="62790">MSLYPTTGTPGLAELAASNRRIARSLADGEFARMQAEQRRADQDAAAERRLREAQGKLRLSAERDKLKASRDERRAAKREARRARKRERRQATHARWTDRRAAASGYVRANAAAVYSSTIYGLAVSGAVYGQIDAARIHHVWMPAAVVASIAIEGTGLAMALTAQQQRLAGERAVAARALVAVATAAAVAINYLGHQPDMVKAVGLSALSAVGIIVFEIRSGAKHRKALRAMGMIAEPGERFGIRRWLAFPRETFAAWQLDVRDRLSPGAAGLIARVEQATAARRRRIEAEAAARHRRKLAEEVARLARRAACKAAGKGDAGAALAALVRLSHTGTPAPLLALPSRAHLDAQTARRQADAARMALGQAEARASAATARAETEAASAAIERQRAQAEALHCGDAQRRADAEAATARAEVARRQEAEAALTALRHRVETETVRAAQLRGQTDTIGRDVERLSQQVIREQQDRTLAESRALVAEQAAADRGRERDRLTSALSSMNEQVTVLREQLAAARAVPQFDGRPLPAVARTSPETVLKVLAAYRDNPSASQKHIASLAGTTDRTVRAVRAAAPDFFTRSRAA</sequence>
<gene>
    <name evidence="4" type="ORF">EDD30_0339</name>
</gene>
<feature type="coiled-coil region" evidence="1">
    <location>
        <begin position="351"/>
        <end position="398"/>
    </location>
</feature>
<feature type="transmembrane region" description="Helical" evidence="3">
    <location>
        <begin position="175"/>
        <end position="194"/>
    </location>
</feature>
<dbReference type="Pfam" id="PF10935">
    <property type="entry name" value="DUF2637"/>
    <property type="match status" value="1"/>
</dbReference>
<feature type="region of interest" description="Disordered" evidence="2">
    <location>
        <begin position="61"/>
        <end position="98"/>
    </location>
</feature>
<dbReference type="AlphaFoldDB" id="A0A3N1GBQ2"/>
<organism evidence="4 5">
    <name type="scientific">Couchioplanes caeruleus</name>
    <dbReference type="NCBI Taxonomy" id="56438"/>
    <lineage>
        <taxon>Bacteria</taxon>
        <taxon>Bacillati</taxon>
        <taxon>Actinomycetota</taxon>
        <taxon>Actinomycetes</taxon>
        <taxon>Micromonosporales</taxon>
        <taxon>Micromonosporaceae</taxon>
        <taxon>Couchioplanes</taxon>
    </lineage>
</organism>
<feature type="transmembrane region" description="Helical" evidence="3">
    <location>
        <begin position="142"/>
        <end position="163"/>
    </location>
</feature>
<evidence type="ECO:0000256" key="2">
    <source>
        <dbReference type="SAM" id="MobiDB-lite"/>
    </source>
</evidence>
<comment type="caution">
    <text evidence="4">The sequence shown here is derived from an EMBL/GenBank/DDBJ whole genome shotgun (WGS) entry which is preliminary data.</text>
</comment>
<evidence type="ECO:0000313" key="5">
    <source>
        <dbReference type="Proteomes" id="UP000271683"/>
    </source>
</evidence>
<accession>A0A3N1GBQ2</accession>
<dbReference type="Proteomes" id="UP000271683">
    <property type="component" value="Unassembled WGS sequence"/>
</dbReference>
<reference evidence="4 5" key="1">
    <citation type="submission" date="2018-11" db="EMBL/GenBank/DDBJ databases">
        <title>Sequencing the genomes of 1000 actinobacteria strains.</title>
        <authorList>
            <person name="Klenk H.-P."/>
        </authorList>
    </citation>
    <scope>NUCLEOTIDE SEQUENCE [LARGE SCALE GENOMIC DNA]</scope>
    <source>
        <strain evidence="4 5">DSM 43634</strain>
    </source>
</reference>
<feature type="compositionally biased region" description="Basic and acidic residues" evidence="2">
    <location>
        <begin position="61"/>
        <end position="79"/>
    </location>
</feature>
<keyword evidence="3" id="KW-1133">Transmembrane helix</keyword>
<dbReference type="OrthoDB" id="3405909at2"/>
<dbReference type="EMBL" id="RJKL01000001">
    <property type="protein sequence ID" value="ROP27651.1"/>
    <property type="molecule type" value="Genomic_DNA"/>
</dbReference>